<dbReference type="InterPro" id="IPR002563">
    <property type="entry name" value="Flavin_Rdtase-like_dom"/>
</dbReference>
<keyword evidence="2" id="KW-0560">Oxidoreductase</keyword>
<sequence length="164" mass="17220">MTDTAIDPAHFRTVLGEFSTGVVVVTSIDDAGAPVGMAVGSFSSVSLAPPLVAFFVAHTSTTFPKILATGRFCANILSHDQQTVCKAFSRSGGDKFDGVEWSRSPGGAPLLDGVHAWIDCTISSVQRFGDHDLVVGQVDELDTAGSDGSPLVFYRSGFHALTRS</sequence>
<comment type="similarity">
    <text evidence="1">Belongs to the non-flavoprotein flavin reductase family.</text>
</comment>
<dbReference type="RefSeq" id="WP_089243117.1">
    <property type="nucleotide sequence ID" value="NZ_FZOW01000002.1"/>
</dbReference>
<evidence type="ECO:0000259" key="3">
    <source>
        <dbReference type="SMART" id="SM00903"/>
    </source>
</evidence>
<dbReference type="GO" id="GO:0010181">
    <property type="term" value="F:FMN binding"/>
    <property type="evidence" value="ECO:0007669"/>
    <property type="project" value="InterPro"/>
</dbReference>
<organism evidence="4 5">
    <name type="scientific">Rhodococcoides kyotonense</name>
    <dbReference type="NCBI Taxonomy" id="398843"/>
    <lineage>
        <taxon>Bacteria</taxon>
        <taxon>Bacillati</taxon>
        <taxon>Actinomycetota</taxon>
        <taxon>Actinomycetes</taxon>
        <taxon>Mycobacteriales</taxon>
        <taxon>Nocardiaceae</taxon>
        <taxon>Rhodococcoides</taxon>
    </lineage>
</organism>
<dbReference type="Pfam" id="PF01613">
    <property type="entry name" value="Flavin_Reduct"/>
    <property type="match status" value="1"/>
</dbReference>
<gene>
    <name evidence="4" type="ORF">SAMN05421642_10222</name>
</gene>
<dbReference type="PANTHER" id="PTHR30466:SF11">
    <property type="entry name" value="FLAVIN-DEPENDENT MONOOXYGENASE, REDUCTASE SUBUNIT HSAB"/>
    <property type="match status" value="1"/>
</dbReference>
<dbReference type="STRING" id="398843.A3K89_10290"/>
<proteinExistence type="inferred from homology"/>
<dbReference type="Proteomes" id="UP000198327">
    <property type="component" value="Unassembled WGS sequence"/>
</dbReference>
<evidence type="ECO:0000256" key="1">
    <source>
        <dbReference type="ARBA" id="ARBA00008898"/>
    </source>
</evidence>
<evidence type="ECO:0000256" key="2">
    <source>
        <dbReference type="ARBA" id="ARBA00023002"/>
    </source>
</evidence>
<dbReference type="SMART" id="SM00903">
    <property type="entry name" value="Flavin_Reduct"/>
    <property type="match status" value="1"/>
</dbReference>
<name>A0A239DTL3_9NOCA</name>
<dbReference type="InterPro" id="IPR050268">
    <property type="entry name" value="NADH-dep_flavin_reductase"/>
</dbReference>
<accession>A0A239DTL3</accession>
<evidence type="ECO:0000313" key="5">
    <source>
        <dbReference type="Proteomes" id="UP000198327"/>
    </source>
</evidence>
<feature type="domain" description="Flavin reductase like" evidence="3">
    <location>
        <begin position="15"/>
        <end position="160"/>
    </location>
</feature>
<dbReference type="SUPFAM" id="SSF50475">
    <property type="entry name" value="FMN-binding split barrel"/>
    <property type="match status" value="1"/>
</dbReference>
<dbReference type="PANTHER" id="PTHR30466">
    <property type="entry name" value="FLAVIN REDUCTASE"/>
    <property type="match status" value="1"/>
</dbReference>
<dbReference type="OrthoDB" id="9792858at2"/>
<dbReference type="InterPro" id="IPR012349">
    <property type="entry name" value="Split_barrel_FMN-bd"/>
</dbReference>
<keyword evidence="5" id="KW-1185">Reference proteome</keyword>
<dbReference type="Gene3D" id="2.30.110.10">
    <property type="entry name" value="Electron Transport, Fmn-binding Protein, Chain A"/>
    <property type="match status" value="1"/>
</dbReference>
<dbReference type="GO" id="GO:0042602">
    <property type="term" value="F:riboflavin reductase (NADPH) activity"/>
    <property type="evidence" value="ECO:0007669"/>
    <property type="project" value="TreeGrafter"/>
</dbReference>
<protein>
    <submittedName>
        <fullName evidence="4">NADH-FMN oxidoreductase RutF, flavin reductase (DIM6/NTAB) family</fullName>
    </submittedName>
</protein>
<dbReference type="AlphaFoldDB" id="A0A239DTL3"/>
<dbReference type="EMBL" id="FZOW01000002">
    <property type="protein sequence ID" value="SNS35451.1"/>
    <property type="molecule type" value="Genomic_DNA"/>
</dbReference>
<reference evidence="5" key="1">
    <citation type="submission" date="2017-06" db="EMBL/GenBank/DDBJ databases">
        <authorList>
            <person name="Varghese N."/>
            <person name="Submissions S."/>
        </authorList>
    </citation>
    <scope>NUCLEOTIDE SEQUENCE [LARGE SCALE GENOMIC DNA]</scope>
    <source>
        <strain evidence="5">JCM 23211</strain>
    </source>
</reference>
<evidence type="ECO:0000313" key="4">
    <source>
        <dbReference type="EMBL" id="SNS35451.1"/>
    </source>
</evidence>